<proteinExistence type="predicted"/>
<sequence>MATTAAAKVFFSSPVPAPLLHAGHRTTLAFFPRGSPPTIALALSLSVSAPALPWTPAANPKYHNAKVDAGEEDVDGGELLRRFTREVARSGVMHEVRWRRRHEDARDKRKRKSRDAAWRFRRRRFKGPYPFDEEQEPKEGITDDDRLDNWDLPGGELPSYR</sequence>
<dbReference type="EnsemblPlants" id="AVESA.00010b.r2.7AG1242440.4">
    <property type="protein sequence ID" value="AVESA.00010b.r2.7AG1242440.4.CDS"/>
    <property type="gene ID" value="AVESA.00010b.r2.7AG1242440"/>
</dbReference>
<reference evidence="1" key="1">
    <citation type="submission" date="2021-05" db="EMBL/GenBank/DDBJ databases">
        <authorList>
            <person name="Scholz U."/>
            <person name="Mascher M."/>
            <person name="Fiebig A."/>
        </authorList>
    </citation>
    <scope>NUCLEOTIDE SEQUENCE [LARGE SCALE GENOMIC DNA]</scope>
</reference>
<organism evidence="1 2">
    <name type="scientific">Avena sativa</name>
    <name type="common">Oat</name>
    <dbReference type="NCBI Taxonomy" id="4498"/>
    <lineage>
        <taxon>Eukaryota</taxon>
        <taxon>Viridiplantae</taxon>
        <taxon>Streptophyta</taxon>
        <taxon>Embryophyta</taxon>
        <taxon>Tracheophyta</taxon>
        <taxon>Spermatophyta</taxon>
        <taxon>Magnoliopsida</taxon>
        <taxon>Liliopsida</taxon>
        <taxon>Poales</taxon>
        <taxon>Poaceae</taxon>
        <taxon>BOP clade</taxon>
        <taxon>Pooideae</taxon>
        <taxon>Poodae</taxon>
        <taxon>Poeae</taxon>
        <taxon>Poeae Chloroplast Group 1 (Aveneae type)</taxon>
        <taxon>Aveninae</taxon>
        <taxon>Avena</taxon>
    </lineage>
</organism>
<name>A0ACD5ZZV3_AVESA</name>
<reference evidence="1" key="2">
    <citation type="submission" date="2025-09" db="UniProtKB">
        <authorList>
            <consortium name="EnsemblPlants"/>
        </authorList>
    </citation>
    <scope>IDENTIFICATION</scope>
</reference>
<keyword evidence="2" id="KW-1185">Reference proteome</keyword>
<accession>A0ACD5ZZV3</accession>
<evidence type="ECO:0000313" key="1">
    <source>
        <dbReference type="EnsemblPlants" id="AVESA.00010b.r2.7AG1242440.4.CDS"/>
    </source>
</evidence>
<evidence type="ECO:0000313" key="2">
    <source>
        <dbReference type="Proteomes" id="UP001732700"/>
    </source>
</evidence>
<dbReference type="Proteomes" id="UP001732700">
    <property type="component" value="Chromosome 7A"/>
</dbReference>
<protein>
    <submittedName>
        <fullName evidence="1">Uncharacterized protein</fullName>
    </submittedName>
</protein>